<comment type="caution">
    <text evidence="3">The sequence shown here is derived from an EMBL/GenBank/DDBJ whole genome shotgun (WGS) entry which is preliminary data.</text>
</comment>
<sequence length="243" mass="25492">MCMLKAFASVTLALSVLAPGLVAASTDPVSANPNTGASFNRYSYGNNNPYRYTDPDGRDCVSNDKTTTCSVKVTGSNIPVKFTVPTPAGWPSKIDSSQSNYHNYDKQVSAGPGSAPKADAIRQAIANDPTPGNDKPASPQGTANNASPRDGLMSIPGRAKDSPVLSYARQDSNGSAITVNVTQPGHPLFPGYVARIVETQGGQSVVHNVGEGTGILQSRFSPFANAINNVWIQQTQDVLQTVP</sequence>
<proteinExistence type="predicted"/>
<feature type="chain" id="PRO_5041411416" evidence="2">
    <location>
        <begin position="24"/>
        <end position="243"/>
    </location>
</feature>
<name>A0AA44YZX3_XANCM</name>
<keyword evidence="2" id="KW-0732">Signal</keyword>
<protein>
    <submittedName>
        <fullName evidence="3">Uncharacterized protein</fullName>
    </submittedName>
</protein>
<evidence type="ECO:0000256" key="1">
    <source>
        <dbReference type="SAM" id="MobiDB-lite"/>
    </source>
</evidence>
<dbReference type="AlphaFoldDB" id="A0AA44YZX3"/>
<reference evidence="3 4" key="1">
    <citation type="submission" date="2018-03" db="EMBL/GenBank/DDBJ databases">
        <title>Sequencing of reference strains of Xanthomonas.</title>
        <authorList>
            <person name="Studholme D.J."/>
            <person name="Vicente J."/>
            <person name="Sarris P."/>
        </authorList>
    </citation>
    <scope>NUCLEOTIDE SEQUENCE [LARGE SCALE GENOMIC DNA]</scope>
    <source>
        <strain evidence="3 4">WHRI 5232</strain>
    </source>
</reference>
<gene>
    <name evidence="3" type="ORF">C7T86_15085</name>
</gene>
<feature type="region of interest" description="Disordered" evidence="1">
    <location>
        <begin position="86"/>
        <end position="159"/>
    </location>
</feature>
<dbReference type="Proteomes" id="UP000251513">
    <property type="component" value="Unassembled WGS sequence"/>
</dbReference>
<evidence type="ECO:0000313" key="3">
    <source>
        <dbReference type="EMBL" id="PUE92221.1"/>
    </source>
</evidence>
<accession>A0AA44YZX3</accession>
<evidence type="ECO:0000256" key="2">
    <source>
        <dbReference type="SAM" id="SignalP"/>
    </source>
</evidence>
<evidence type="ECO:0000313" key="4">
    <source>
        <dbReference type="Proteomes" id="UP000251513"/>
    </source>
</evidence>
<dbReference type="EMBL" id="PYJH01000033">
    <property type="protein sequence ID" value="PUE92221.1"/>
    <property type="molecule type" value="Genomic_DNA"/>
</dbReference>
<feature type="signal peptide" evidence="2">
    <location>
        <begin position="1"/>
        <end position="23"/>
    </location>
</feature>
<organism evidence="3 4">
    <name type="scientific">Xanthomonas campestris pv. malvacearum</name>
    <dbReference type="NCBI Taxonomy" id="86040"/>
    <lineage>
        <taxon>Bacteria</taxon>
        <taxon>Pseudomonadati</taxon>
        <taxon>Pseudomonadota</taxon>
        <taxon>Gammaproteobacteria</taxon>
        <taxon>Lysobacterales</taxon>
        <taxon>Lysobacteraceae</taxon>
        <taxon>Xanthomonas</taxon>
    </lineage>
</organism>